<gene>
    <name evidence="1" type="ORF">DC430_02475</name>
</gene>
<sequence length="65" mass="7326">MHEHDASFSVPDQDAMRKLEGETPVGVNLDDTSHLLSSEANRKRLRESIVQLENGDLIERELPQA</sequence>
<dbReference type="RefSeq" id="WP_116492319.1">
    <property type="nucleotide sequence ID" value="NZ_QDFR01000001.1"/>
</dbReference>
<name>A0AA92HAP0_RHIRH</name>
<protein>
    <submittedName>
        <fullName evidence="1">Uncharacterized protein</fullName>
    </submittedName>
</protein>
<accession>A0AA92HAP0</accession>
<dbReference type="EMBL" id="QDFR01000001">
    <property type="protein sequence ID" value="PVE56659.1"/>
    <property type="molecule type" value="Genomic_DNA"/>
</dbReference>
<dbReference type="AlphaFoldDB" id="A0AA92HAP0"/>
<dbReference type="Gene3D" id="6.10.250.330">
    <property type="match status" value="1"/>
</dbReference>
<reference evidence="1 2" key="1">
    <citation type="submission" date="2018-04" db="EMBL/GenBank/DDBJ databases">
        <authorList>
            <person name="Hagen T."/>
        </authorList>
    </citation>
    <scope>NUCLEOTIDE SEQUENCE [LARGE SCALE GENOMIC DNA]</scope>
    <source>
        <strain evidence="1 2">TPD7009</strain>
    </source>
</reference>
<comment type="caution">
    <text evidence="1">The sequence shown here is derived from an EMBL/GenBank/DDBJ whole genome shotgun (WGS) entry which is preliminary data.</text>
</comment>
<evidence type="ECO:0000313" key="1">
    <source>
        <dbReference type="EMBL" id="PVE56659.1"/>
    </source>
</evidence>
<proteinExistence type="predicted"/>
<organism evidence="1 2">
    <name type="scientific">Rhizobium rhizogenes</name>
    <name type="common">Agrobacterium rhizogenes</name>
    <dbReference type="NCBI Taxonomy" id="359"/>
    <lineage>
        <taxon>Bacteria</taxon>
        <taxon>Pseudomonadati</taxon>
        <taxon>Pseudomonadota</taxon>
        <taxon>Alphaproteobacteria</taxon>
        <taxon>Hyphomicrobiales</taxon>
        <taxon>Rhizobiaceae</taxon>
        <taxon>Rhizobium/Agrobacterium group</taxon>
        <taxon>Rhizobium</taxon>
    </lineage>
</organism>
<dbReference type="Proteomes" id="UP000244335">
    <property type="component" value="Unassembled WGS sequence"/>
</dbReference>
<evidence type="ECO:0000313" key="2">
    <source>
        <dbReference type="Proteomes" id="UP000244335"/>
    </source>
</evidence>